<dbReference type="CDD" id="cd00063">
    <property type="entry name" value="FN3"/>
    <property type="match status" value="6"/>
</dbReference>
<dbReference type="PANTHER" id="PTHR46957:SF3">
    <property type="entry name" value="CYTOKINE RECEPTOR"/>
    <property type="match status" value="1"/>
</dbReference>
<dbReference type="InterPro" id="IPR013783">
    <property type="entry name" value="Ig-like_fold"/>
</dbReference>
<dbReference type="SUPFAM" id="SSF49265">
    <property type="entry name" value="Fibronectin type III"/>
    <property type="match status" value="3"/>
</dbReference>
<gene>
    <name evidence="6" type="ORF">D9V41_14875</name>
</gene>
<evidence type="ECO:0000256" key="3">
    <source>
        <dbReference type="SAM" id="MobiDB-lite"/>
    </source>
</evidence>
<dbReference type="InterPro" id="IPR006619">
    <property type="entry name" value="PGRP_domain_met/bac"/>
</dbReference>
<dbReference type="Proteomes" id="UP000282515">
    <property type="component" value="Unassembled WGS sequence"/>
</dbReference>
<dbReference type="RefSeq" id="WP_121795373.1">
    <property type="nucleotide sequence ID" value="NZ_RDBF01000014.1"/>
</dbReference>
<dbReference type="SMART" id="SM00060">
    <property type="entry name" value="FN3"/>
    <property type="match status" value="6"/>
</dbReference>
<keyword evidence="7" id="KW-1185">Reference proteome</keyword>
<sequence length="1396" mass="149194">MHSRPRMVRSGALVAATASALLLTCVQPTAAEPQVPAPTPAPGTAQVERSEPPAAPPSDPAPTQQEQESVPTTPPPAEATVLEAPAPVETSDETISDLVTVEQTRAPAEAEQLSAAAVDPIIEQTDLKPFRMAGVNWTADPALTDIEVKVRVRVGGTWGEWHELEVSDYEEVPSSTDPLWTETADGIAVQASSAQGPLPGVEITTIDPGPETVDTPAVYLKGMDAEAVETATVSRPPIISRAGWGAGSGTSCDATRGSMRGIVIHHTAGANNYSKGESAAIVRAYQTDHIVRQGWCDIGYNFLVDKYGQIFEGRAGSITQHRRGAHAGVGVVNDNTTGISMMGNFETADIRSGEWATLRSTTVRLVAWRLQQFGLTALSRVTFNGQTNFTVSGHRNWKATACPGRFGIAWLDAPNGLRYEVDQLMFYSNPPAAEPKPVVRGLRAEDAQSGALTLRWNAHAGAARYRLFFSTSAARPETCARGGCYDVAGDHLSRTFEGLQPGTTYYARVVAMDANGQALTDWHETPLSAKTMPVVSGLAFADLQSDRVNIRWNSVSGAARYRMYVSTSPDRPVTCATGHCYDVSGSQLNRNFDGLDAGTTYYARVVAINAAGVALTDWHETALAVKTLPLVSGPRIESLQSDRVTLGWSPLTGAARYRLYVSTSPDFPIVCASSCYDASPGSNRHSVANLRSGTTYYARVVALDASGNALSGWQPGAVSFKTPTESSTVVQGLRSEAVTADGATFRWNSTAGAARYRVHLSKSASLPTSCGSSCFDTASTELERRVTGLEPGTTYYARVVAMDKAGNGITEWHPEALKIVTPRHASVVGGLRAESALADRISLRWNPVDGAARYRLYVSTTAEKPTTCGTSCYDTRGTELTRSVTGLKFGTTYYVRVVAMDSQGRGITAWSDAAVSVATPTLIRGLTFSAVRADQTTLSWSPYAGAARYRVYLSTSPDRPSTCGGNCYDVGGHQTSRVMTGLRPGTTYYARVVAMDPAGTGITDWHPTPLRFVTATDTSSSTNVGYVRNGSLTVKGHGYGHGIGMSQFGALGGARAGKSYREILGHYYSGTSIGTYWTNIRVQITAATSPDLTILARGDITFRNAAGRSERLPTSVSGRTVERWRITYVGGDATSSKLQYLHRGTWYNHGVGWRGNGEFDVPGGATNTLILPNGSQVRYRGILRSAVPSAGSTQRVTVNVVALEDYVRGVVPREMPPTWPQEAVKAQALAARSYAVSTMRPTHYFDVCDTTACQVYGGANAEHSGSNQAIDATAGQIVTHNGRAAFTQFSSSSGGFTNQTANLGAHPYLRAVNDPWDDTPGNNNHAWTQEVAASRIQSSYPQIGTLEKVRITRRSGNGSMGGRAWDIHLDGSRGSVQISGNAARSVFGLKSDWFGF</sequence>
<dbReference type="GO" id="GO:0016020">
    <property type="term" value="C:membrane"/>
    <property type="evidence" value="ECO:0007669"/>
    <property type="project" value="UniProtKB-SubCell"/>
</dbReference>
<name>A0A3L8PJ00_9ACTN</name>
<dbReference type="InterPro" id="IPR036505">
    <property type="entry name" value="Amidase/PGRP_sf"/>
</dbReference>
<dbReference type="Pfam" id="PF08486">
    <property type="entry name" value="SpoIID"/>
    <property type="match status" value="1"/>
</dbReference>
<proteinExistence type="predicted"/>
<dbReference type="Gene3D" id="2.60.40.10">
    <property type="entry name" value="Immunoglobulins"/>
    <property type="match status" value="6"/>
</dbReference>
<dbReference type="GO" id="GO:0016798">
    <property type="term" value="F:hydrolase activity, acting on glycosyl bonds"/>
    <property type="evidence" value="ECO:0007669"/>
    <property type="project" value="UniProtKB-KW"/>
</dbReference>
<feature type="domain" description="Fibronectin type-III" evidence="5">
    <location>
        <begin position="923"/>
        <end position="1018"/>
    </location>
</feature>
<dbReference type="SMART" id="SM00701">
    <property type="entry name" value="PGRP"/>
    <property type="match status" value="1"/>
</dbReference>
<feature type="compositionally biased region" description="Low complexity" evidence="3">
    <location>
        <begin position="78"/>
        <end position="89"/>
    </location>
</feature>
<keyword evidence="1" id="KW-0378">Hydrolase</keyword>
<dbReference type="Pfam" id="PF00041">
    <property type="entry name" value="fn3"/>
    <property type="match status" value="3"/>
</dbReference>
<dbReference type="PANTHER" id="PTHR46957">
    <property type="entry name" value="CYTOKINE RECEPTOR"/>
    <property type="match status" value="1"/>
</dbReference>
<organism evidence="6 7">
    <name type="scientific">Aeromicrobium phragmitis</name>
    <dbReference type="NCBI Taxonomy" id="2478914"/>
    <lineage>
        <taxon>Bacteria</taxon>
        <taxon>Bacillati</taxon>
        <taxon>Actinomycetota</taxon>
        <taxon>Actinomycetes</taxon>
        <taxon>Propionibacteriales</taxon>
        <taxon>Nocardioidaceae</taxon>
        <taxon>Aeromicrobium</taxon>
    </lineage>
</organism>
<dbReference type="PROSITE" id="PS50853">
    <property type="entry name" value="FN3"/>
    <property type="match status" value="5"/>
</dbReference>
<feature type="signal peptide" evidence="4">
    <location>
        <begin position="1"/>
        <end position="30"/>
    </location>
</feature>
<keyword evidence="4" id="KW-0732">Signal</keyword>
<dbReference type="SMART" id="SM00644">
    <property type="entry name" value="Ami_2"/>
    <property type="match status" value="1"/>
</dbReference>
<dbReference type="Gene3D" id="3.40.80.10">
    <property type="entry name" value="Peptidoglycan recognition protein-like"/>
    <property type="match status" value="1"/>
</dbReference>
<dbReference type="InterPro" id="IPR013486">
    <property type="entry name" value="SpoIID/LytB"/>
</dbReference>
<feature type="domain" description="Fibronectin type-III" evidence="5">
    <location>
        <begin position="630"/>
        <end position="725"/>
    </location>
</feature>
<keyword evidence="1" id="KW-0326">Glycosidase</keyword>
<evidence type="ECO:0000313" key="7">
    <source>
        <dbReference type="Proteomes" id="UP000282515"/>
    </source>
</evidence>
<accession>A0A3L8PJ00</accession>
<dbReference type="InterPro" id="IPR013693">
    <property type="entry name" value="SpoIID/LytB_N"/>
</dbReference>
<dbReference type="SUPFAM" id="SSF55846">
    <property type="entry name" value="N-acetylmuramoyl-L-alanine amidase-like"/>
    <property type="match status" value="1"/>
</dbReference>
<dbReference type="GO" id="GO:0009253">
    <property type="term" value="P:peptidoglycan catabolic process"/>
    <property type="evidence" value="ECO:0007669"/>
    <property type="project" value="InterPro"/>
</dbReference>
<keyword evidence="2" id="KW-0119">Carbohydrate metabolism</keyword>
<dbReference type="Pfam" id="PF01510">
    <property type="entry name" value="Amidase_2"/>
    <property type="match status" value="1"/>
</dbReference>
<comment type="caution">
    <text evidence="6">The sequence shown here is derived from an EMBL/GenBank/DDBJ whole genome shotgun (WGS) entry which is preliminary data.</text>
</comment>
<evidence type="ECO:0000313" key="6">
    <source>
        <dbReference type="EMBL" id="RLV54729.1"/>
    </source>
</evidence>
<evidence type="ECO:0000256" key="4">
    <source>
        <dbReference type="SAM" id="SignalP"/>
    </source>
</evidence>
<feature type="domain" description="Fibronectin type-III" evidence="5">
    <location>
        <begin position="729"/>
        <end position="824"/>
    </location>
</feature>
<dbReference type="NCBIfam" id="TIGR02669">
    <property type="entry name" value="SpoIID_LytB"/>
    <property type="match status" value="1"/>
</dbReference>
<feature type="domain" description="Fibronectin type-III" evidence="5">
    <location>
        <begin position="438"/>
        <end position="534"/>
    </location>
</feature>
<dbReference type="GO" id="GO:0008745">
    <property type="term" value="F:N-acetylmuramoyl-L-alanine amidase activity"/>
    <property type="evidence" value="ECO:0007669"/>
    <property type="project" value="InterPro"/>
</dbReference>
<dbReference type="EMBL" id="RDBF01000014">
    <property type="protein sequence ID" value="RLV54729.1"/>
    <property type="molecule type" value="Genomic_DNA"/>
</dbReference>
<dbReference type="InterPro" id="IPR036116">
    <property type="entry name" value="FN3_sf"/>
</dbReference>
<evidence type="ECO:0000259" key="5">
    <source>
        <dbReference type="PROSITE" id="PS50853"/>
    </source>
</evidence>
<dbReference type="GO" id="GO:0008270">
    <property type="term" value="F:zinc ion binding"/>
    <property type="evidence" value="ECO:0007669"/>
    <property type="project" value="InterPro"/>
</dbReference>
<dbReference type="InterPro" id="IPR003961">
    <property type="entry name" value="FN3_dom"/>
</dbReference>
<evidence type="ECO:0000256" key="2">
    <source>
        <dbReference type="ARBA" id="ARBA00023326"/>
    </source>
</evidence>
<feature type="chain" id="PRO_5017931437" evidence="4">
    <location>
        <begin position="31"/>
        <end position="1396"/>
    </location>
</feature>
<evidence type="ECO:0000256" key="1">
    <source>
        <dbReference type="ARBA" id="ARBA00023295"/>
    </source>
</evidence>
<dbReference type="InterPro" id="IPR002502">
    <property type="entry name" value="Amidase_domain"/>
</dbReference>
<dbReference type="OrthoDB" id="9773852at2"/>
<dbReference type="GO" id="GO:0030435">
    <property type="term" value="P:sporulation resulting in formation of a cellular spore"/>
    <property type="evidence" value="ECO:0007669"/>
    <property type="project" value="InterPro"/>
</dbReference>
<reference evidence="6 7" key="1">
    <citation type="submission" date="2018-10" db="EMBL/GenBank/DDBJ databases">
        <title>Aeromicrobium sp. 9W16Y-2 whole genome shotgun sequence.</title>
        <authorList>
            <person name="Li F."/>
        </authorList>
    </citation>
    <scope>NUCLEOTIDE SEQUENCE [LARGE SCALE GENOMIC DNA]</scope>
    <source>
        <strain evidence="6 7">9W16Y-2</strain>
    </source>
</reference>
<feature type="domain" description="Fibronectin type-III" evidence="5">
    <location>
        <begin position="827"/>
        <end position="922"/>
    </location>
</feature>
<protein>
    <submittedName>
        <fullName evidence="6">SpoIID/LytB domain-containing protein</fullName>
    </submittedName>
</protein>
<feature type="region of interest" description="Disordered" evidence="3">
    <location>
        <begin position="33"/>
        <end position="92"/>
    </location>
</feature>
<dbReference type="CDD" id="cd06583">
    <property type="entry name" value="PGRP"/>
    <property type="match status" value="1"/>
</dbReference>
<dbReference type="InterPro" id="IPR050713">
    <property type="entry name" value="RTP_Phos/Ushers"/>
</dbReference>
<dbReference type="GO" id="GO:0000272">
    <property type="term" value="P:polysaccharide catabolic process"/>
    <property type="evidence" value="ECO:0007669"/>
    <property type="project" value="UniProtKB-KW"/>
</dbReference>
<keyword evidence="2" id="KW-0624">Polysaccharide degradation</keyword>